<dbReference type="InterPro" id="IPR017942">
    <property type="entry name" value="Lipid-bd_serum_glycop_N"/>
</dbReference>
<dbReference type="RefSeq" id="XP_004367563.1">
    <property type="nucleotide sequence ID" value="XM_004367506.1"/>
</dbReference>
<evidence type="ECO:0000256" key="3">
    <source>
        <dbReference type="SAM" id="SignalP"/>
    </source>
</evidence>
<gene>
    <name evidence="5" type="ORF">ACA1_252520</name>
</gene>
<accession>L8HAN2</accession>
<name>L8HAN2_ACACF</name>
<organism evidence="5 6">
    <name type="scientific">Acanthamoeba castellanii (strain ATCC 30010 / Neff)</name>
    <dbReference type="NCBI Taxonomy" id="1257118"/>
    <lineage>
        <taxon>Eukaryota</taxon>
        <taxon>Amoebozoa</taxon>
        <taxon>Discosea</taxon>
        <taxon>Longamoebia</taxon>
        <taxon>Centramoebida</taxon>
        <taxon>Acanthamoebidae</taxon>
        <taxon>Acanthamoeba</taxon>
    </lineage>
</organism>
<feature type="transmembrane region" description="Helical" evidence="2">
    <location>
        <begin position="135"/>
        <end position="157"/>
    </location>
</feature>
<dbReference type="PANTHER" id="PTHR34730">
    <property type="entry name" value="UNNAMED PRODUCT"/>
    <property type="match status" value="1"/>
</dbReference>
<feature type="transmembrane region" description="Helical" evidence="2">
    <location>
        <begin position="1155"/>
        <end position="1175"/>
    </location>
</feature>
<dbReference type="OrthoDB" id="445675at2759"/>
<dbReference type="EMBL" id="KB007885">
    <property type="protein sequence ID" value="ELR22307.1"/>
    <property type="molecule type" value="Genomic_DNA"/>
</dbReference>
<dbReference type="InterPro" id="IPR017943">
    <property type="entry name" value="Bactericidal_perm-incr_a/b_dom"/>
</dbReference>
<evidence type="ECO:0000313" key="5">
    <source>
        <dbReference type="EMBL" id="ELR22307.1"/>
    </source>
</evidence>
<feature type="chain" id="PRO_5003990266" description="Lipid-binding serum glycoprotein N-terminal domain-containing protein" evidence="3">
    <location>
        <begin position="28"/>
        <end position="1219"/>
    </location>
</feature>
<keyword evidence="3" id="KW-0732">Signal</keyword>
<dbReference type="OMA" id="QGNDEYC"/>
<keyword evidence="2" id="KW-1133">Transmembrane helix</keyword>
<feature type="transmembrane region" description="Helical" evidence="2">
    <location>
        <begin position="688"/>
        <end position="711"/>
    </location>
</feature>
<feature type="transmembrane region" description="Helical" evidence="2">
    <location>
        <begin position="1002"/>
        <end position="1028"/>
    </location>
</feature>
<dbReference type="Gene3D" id="3.15.10.10">
    <property type="entry name" value="Bactericidal permeability-increasing protein, domain 1"/>
    <property type="match status" value="1"/>
</dbReference>
<dbReference type="KEGG" id="acan:ACA1_252520"/>
<protein>
    <recommendedName>
        <fullName evidence="4">Lipid-binding serum glycoprotein N-terminal domain-containing protein</fullName>
    </recommendedName>
</protein>
<dbReference type="GO" id="GO:0008289">
    <property type="term" value="F:lipid binding"/>
    <property type="evidence" value="ECO:0007669"/>
    <property type="project" value="InterPro"/>
</dbReference>
<evidence type="ECO:0000256" key="2">
    <source>
        <dbReference type="SAM" id="Phobius"/>
    </source>
</evidence>
<feature type="region of interest" description="Disordered" evidence="1">
    <location>
        <begin position="105"/>
        <end position="128"/>
    </location>
</feature>
<reference evidence="5 6" key="1">
    <citation type="journal article" date="2013" name="Genome Biol.">
        <title>Genome of Acanthamoeba castellanii highlights extensive lateral gene transfer and early evolution of tyrosine kinase signaling.</title>
        <authorList>
            <person name="Clarke M."/>
            <person name="Lohan A.J."/>
            <person name="Liu B."/>
            <person name="Lagkouvardos I."/>
            <person name="Roy S."/>
            <person name="Zafar N."/>
            <person name="Bertelli C."/>
            <person name="Schilde C."/>
            <person name="Kianianmomeni A."/>
            <person name="Burglin T.R."/>
            <person name="Frech C."/>
            <person name="Turcotte B."/>
            <person name="Kopec K.O."/>
            <person name="Synnott J.M."/>
            <person name="Choo C."/>
            <person name="Paponov I."/>
            <person name="Finkler A."/>
            <person name="Soon Heng Tan C."/>
            <person name="Hutchins A.P."/>
            <person name="Weinmeier T."/>
            <person name="Rattei T."/>
            <person name="Chu J.S."/>
            <person name="Gimenez G."/>
            <person name="Irimia M."/>
            <person name="Rigden D.J."/>
            <person name="Fitzpatrick D.A."/>
            <person name="Lorenzo-Morales J."/>
            <person name="Bateman A."/>
            <person name="Chiu C.H."/>
            <person name="Tang P."/>
            <person name="Hegemann P."/>
            <person name="Fromm H."/>
            <person name="Raoult D."/>
            <person name="Greub G."/>
            <person name="Miranda-Saavedra D."/>
            <person name="Chen N."/>
            <person name="Nash P."/>
            <person name="Ginger M.L."/>
            <person name="Horn M."/>
            <person name="Schaap P."/>
            <person name="Caler L."/>
            <person name="Loftus B."/>
        </authorList>
    </citation>
    <scope>NUCLEOTIDE SEQUENCE [LARGE SCALE GENOMIC DNA]</scope>
    <source>
        <strain evidence="5 6">Neff</strain>
    </source>
</reference>
<dbReference type="Pfam" id="PF01273">
    <property type="entry name" value="LBP_BPI_CETP"/>
    <property type="match status" value="1"/>
</dbReference>
<feature type="region of interest" description="Disordered" evidence="1">
    <location>
        <begin position="957"/>
        <end position="977"/>
    </location>
</feature>
<sequence>MNVRIRGPFSLAIFLLALFETLHWSLAAGDINSPDFFEREVDNLRHTQASFLSSGDTIVRIATKLAERETGRKYSDHGSNAFIHRKWGGLDRDLGKRQHEISSRSLKLATSKHEQSAAEPSPNATEGAASSHHNVVIFAVLYMSATIFQLFGSATPAGSSMNQHIRRRAFVSPLLVLPLLFAPVFGSTQLDAHLPLPSIPSTSLHHIDALSLPSAADGATVYISAPLAAPPTDCDLQCWLKRLMIHIPDQKFSSSWLGVTVTGTVSKGVCTGLTLGDLQSSLVPPAGVGFDVAGLSIQCALDWGLSVPLLPALGGSANAVVNNSKLALTLQLQKDADGLASAANLTTCTPKIVVSSIEFQGDFSTFLDLLRTEVASVISNSLNGVICTELTKLVQTNLTNVLQDADMFIRPFLKPRPPVVPPVYPPGMMDLRKSSMLAVVDYVLDDVVGADGILGLNKIVNALTNNTGRVAVSNIGLSVPIPVASLGVVTFGLHNVSISGLNTWGLFDVLEPEGHYNLTSRTQLDTFALSVAFSVNVSVNGTLGDTYLYEEAVLIAGLENNTLHSSLQVAINDATVRSLTDNQIIVPGCLLSTVHDLNMTQLDFSFVLAQLQILATNGGTEEQLDTAINNVFALLTQSFQPAIPALFNGLVAGPVRLLANVGFGALLEANTTCTNPSSPETFNRESTIAAFSGAGGVFAVLLALTVAALFISQMPSSSPSDEESNAPLINDHRDRRVLSDDAIDGVGETKEEEETDGRRSKWLNALIFTSRFPAALRYGVLLLLLSNIALFISSNTSVGASVYMYVTMGGEQTKLPSLFDFSLGNSVVDMWHAEVYALSLLIAVFSGAWPYLKLVMLLLCWIVPVNLLTRKNRERVLMSLDVLGKWSLIDAFVLTLMMVAVPLPHRASRLAAHAAGTARVDAYVEPHWGFYSFLLATMLSLASTHVVLACHRLESAPKPKPKAPHLVAQSRSRGAPGQQKHKWEALCSYAFKSNCVLSRFSWLVTAAVTFLLLFSIALLITGSVIDSFQFQFRGAFQLLLNFLQEDSFTSYSIISTGLALPSSALNPDSFGVRFIQVTWFSFAIAIPLCYLLLLLVLWLTPLTPRLQRGVFVVTEFIIGSRCDIINPLLAQYFGPYLDGDTKCFDVIATLDDGCFFLFAACAIYIIVGLGVQIACHKALREREGELAEAEAAAHLPININGPDFDGDYVRSYFHDAQED</sequence>
<feature type="transmembrane region" description="Helical" evidence="2">
    <location>
        <begin position="928"/>
        <end position="950"/>
    </location>
</feature>
<feature type="signal peptide" evidence="3">
    <location>
        <begin position="1"/>
        <end position="27"/>
    </location>
</feature>
<evidence type="ECO:0000256" key="1">
    <source>
        <dbReference type="SAM" id="MobiDB-lite"/>
    </source>
</evidence>
<feature type="transmembrane region" description="Helical" evidence="2">
    <location>
        <begin position="883"/>
        <end position="903"/>
    </location>
</feature>
<keyword evidence="2" id="KW-0812">Transmembrane</keyword>
<keyword evidence="6" id="KW-1185">Reference proteome</keyword>
<feature type="transmembrane region" description="Helical" evidence="2">
    <location>
        <begin position="780"/>
        <end position="806"/>
    </location>
</feature>
<dbReference type="Pfam" id="PF04403">
    <property type="entry name" value="PqiA"/>
    <property type="match status" value="1"/>
</dbReference>
<feature type="transmembrane region" description="Helical" evidence="2">
    <location>
        <begin position="169"/>
        <end position="186"/>
    </location>
</feature>
<feature type="transmembrane region" description="Helical" evidence="2">
    <location>
        <begin position="835"/>
        <end position="862"/>
    </location>
</feature>
<feature type="domain" description="Lipid-binding serum glycoprotein N-terminal" evidence="4">
    <location>
        <begin position="278"/>
        <end position="396"/>
    </location>
</feature>
<dbReference type="Proteomes" id="UP000011083">
    <property type="component" value="Unassembled WGS sequence"/>
</dbReference>
<keyword evidence="2" id="KW-0472">Membrane</keyword>
<dbReference type="GeneID" id="14923239"/>
<feature type="transmembrane region" description="Helical" evidence="2">
    <location>
        <begin position="1077"/>
        <end position="1099"/>
    </location>
</feature>
<dbReference type="PANTHER" id="PTHR34730:SF1">
    <property type="entry name" value="PARAQUAT-INDUCIBLE PROTEIN A"/>
    <property type="match status" value="1"/>
</dbReference>
<dbReference type="VEuPathDB" id="AmoebaDB:ACA1_252520"/>
<proteinExistence type="predicted"/>
<dbReference type="AlphaFoldDB" id="L8HAN2"/>
<evidence type="ECO:0000313" key="6">
    <source>
        <dbReference type="Proteomes" id="UP000011083"/>
    </source>
</evidence>
<evidence type="ECO:0000259" key="4">
    <source>
        <dbReference type="Pfam" id="PF01273"/>
    </source>
</evidence>
<dbReference type="SUPFAM" id="SSF55394">
    <property type="entry name" value="Bactericidal permeability-increasing protein, BPI"/>
    <property type="match status" value="1"/>
</dbReference>
<dbReference type="InterPro" id="IPR007498">
    <property type="entry name" value="PqiA-like"/>
</dbReference>